<keyword evidence="3" id="KW-1185">Reference proteome</keyword>
<protein>
    <submittedName>
        <fullName evidence="2">Uncharacterized protein</fullName>
    </submittedName>
</protein>
<dbReference type="HOGENOM" id="CLU_108118_0_0_1"/>
<proteinExistence type="predicted"/>
<feature type="region of interest" description="Disordered" evidence="1">
    <location>
        <begin position="159"/>
        <end position="244"/>
    </location>
</feature>
<evidence type="ECO:0000256" key="1">
    <source>
        <dbReference type="SAM" id="MobiDB-lite"/>
    </source>
</evidence>
<feature type="compositionally biased region" description="Basic residues" evidence="1">
    <location>
        <begin position="200"/>
        <end position="215"/>
    </location>
</feature>
<feature type="compositionally biased region" description="Basic residues" evidence="1">
    <location>
        <begin position="174"/>
        <end position="184"/>
    </location>
</feature>
<reference evidence="3" key="2">
    <citation type="submission" date="2015-01" db="EMBL/GenBank/DDBJ databases">
        <title>Evolutionary Origins and Diversification of the Mycorrhizal Mutualists.</title>
        <authorList>
            <consortium name="DOE Joint Genome Institute"/>
            <consortium name="Mycorrhizal Genomics Consortium"/>
            <person name="Kohler A."/>
            <person name="Kuo A."/>
            <person name="Nagy L.G."/>
            <person name="Floudas D."/>
            <person name="Copeland A."/>
            <person name="Barry K.W."/>
            <person name="Cichocki N."/>
            <person name="Veneault-Fourrey C."/>
            <person name="LaButti K."/>
            <person name="Lindquist E.A."/>
            <person name="Lipzen A."/>
            <person name="Lundell T."/>
            <person name="Morin E."/>
            <person name="Murat C."/>
            <person name="Riley R."/>
            <person name="Ohm R."/>
            <person name="Sun H."/>
            <person name="Tunlid A."/>
            <person name="Henrissat B."/>
            <person name="Grigoriev I.V."/>
            <person name="Hibbett D.S."/>
            <person name="Martin F."/>
        </authorList>
    </citation>
    <scope>NUCLEOTIDE SEQUENCE [LARGE SCALE GENOMIC DNA]</scope>
    <source>
        <strain evidence="3">MUT 4182</strain>
    </source>
</reference>
<feature type="region of interest" description="Disordered" evidence="1">
    <location>
        <begin position="40"/>
        <end position="76"/>
    </location>
</feature>
<dbReference type="AlphaFoldDB" id="A0A0C3PZH8"/>
<dbReference type="OrthoDB" id="2587968at2759"/>
<feature type="region of interest" description="Disordered" evidence="1">
    <location>
        <begin position="108"/>
        <end position="128"/>
    </location>
</feature>
<name>A0A0C3PZH8_9AGAM</name>
<feature type="compositionally biased region" description="Basic and acidic residues" evidence="1">
    <location>
        <begin position="58"/>
        <end position="67"/>
    </location>
</feature>
<dbReference type="Proteomes" id="UP000054248">
    <property type="component" value="Unassembled WGS sequence"/>
</dbReference>
<sequence length="244" mass="27217">MTTAAARNIVKNIIGTSTEPLTTKEIYQLSVKKFPKATIPKESKPVLTYGNPPLKPKLGVERKEPPKAPRPNHPIPSMVHLKQRILPDLVARKELVKVHMKRPAGGVLQALANQSSSSKSTTTPTDPTTVKMVDAWVWQFPKPSQPPAKNDKRAQAALIPKIPQSPNDPEPQFKRPKSSKPRQKTHAEMYPALPFVHLNDRRRKGRAEKVARRRAWVRDVAQAMGAGKRDATRSHDAKETESKA</sequence>
<organism evidence="2 3">
    <name type="scientific">Tulasnella calospora MUT 4182</name>
    <dbReference type="NCBI Taxonomy" id="1051891"/>
    <lineage>
        <taxon>Eukaryota</taxon>
        <taxon>Fungi</taxon>
        <taxon>Dikarya</taxon>
        <taxon>Basidiomycota</taxon>
        <taxon>Agaricomycotina</taxon>
        <taxon>Agaricomycetes</taxon>
        <taxon>Cantharellales</taxon>
        <taxon>Tulasnellaceae</taxon>
        <taxon>Tulasnella</taxon>
    </lineage>
</organism>
<dbReference type="EMBL" id="KN823155">
    <property type="protein sequence ID" value="KIO20930.1"/>
    <property type="molecule type" value="Genomic_DNA"/>
</dbReference>
<gene>
    <name evidence="2" type="ORF">M407DRAFT_29428</name>
</gene>
<evidence type="ECO:0000313" key="3">
    <source>
        <dbReference type="Proteomes" id="UP000054248"/>
    </source>
</evidence>
<evidence type="ECO:0000313" key="2">
    <source>
        <dbReference type="EMBL" id="KIO20930.1"/>
    </source>
</evidence>
<feature type="compositionally biased region" description="Low complexity" evidence="1">
    <location>
        <begin position="115"/>
        <end position="128"/>
    </location>
</feature>
<reference evidence="2 3" key="1">
    <citation type="submission" date="2014-04" db="EMBL/GenBank/DDBJ databases">
        <authorList>
            <consortium name="DOE Joint Genome Institute"/>
            <person name="Kuo A."/>
            <person name="Girlanda M."/>
            <person name="Perotto S."/>
            <person name="Kohler A."/>
            <person name="Nagy L.G."/>
            <person name="Floudas D."/>
            <person name="Copeland A."/>
            <person name="Barry K.W."/>
            <person name="Cichocki N."/>
            <person name="Veneault-Fourrey C."/>
            <person name="LaButti K."/>
            <person name="Lindquist E.A."/>
            <person name="Lipzen A."/>
            <person name="Lundell T."/>
            <person name="Morin E."/>
            <person name="Murat C."/>
            <person name="Sun H."/>
            <person name="Tunlid A."/>
            <person name="Henrissat B."/>
            <person name="Grigoriev I.V."/>
            <person name="Hibbett D.S."/>
            <person name="Martin F."/>
            <person name="Nordberg H.P."/>
            <person name="Cantor M.N."/>
            <person name="Hua S.X."/>
        </authorList>
    </citation>
    <scope>NUCLEOTIDE SEQUENCE [LARGE SCALE GENOMIC DNA]</scope>
    <source>
        <strain evidence="2 3">MUT 4182</strain>
    </source>
</reference>
<accession>A0A0C3PZH8</accession>
<feature type="compositionally biased region" description="Basic and acidic residues" evidence="1">
    <location>
        <begin position="227"/>
        <end position="244"/>
    </location>
</feature>